<evidence type="ECO:0000256" key="1">
    <source>
        <dbReference type="SAM" id="MobiDB-lite"/>
    </source>
</evidence>
<gene>
    <name evidence="3" type="ORF">ABVK50_12165</name>
</gene>
<feature type="compositionally biased region" description="Gly residues" evidence="1">
    <location>
        <begin position="464"/>
        <end position="473"/>
    </location>
</feature>
<dbReference type="Pfam" id="PF21722">
    <property type="entry name" value="Gly_rich_2"/>
    <property type="match status" value="1"/>
</dbReference>
<evidence type="ECO:0000313" key="3">
    <source>
        <dbReference type="EMBL" id="XCG51177.1"/>
    </source>
</evidence>
<feature type="compositionally biased region" description="Low complexity" evidence="1">
    <location>
        <begin position="453"/>
        <end position="463"/>
    </location>
</feature>
<name>A0AAU8CXZ8_9HYPH</name>
<dbReference type="RefSeq" id="WP_353641312.1">
    <property type="nucleotide sequence ID" value="NZ_CP159253.1"/>
</dbReference>
<feature type="region of interest" description="Disordered" evidence="1">
    <location>
        <begin position="444"/>
        <end position="516"/>
    </location>
</feature>
<reference evidence="3" key="1">
    <citation type="submission" date="2024-06" db="EMBL/GenBank/DDBJ databases">
        <title>Mesorhizobium karijinii sp. nov., a symbiont of the iconic Swainsona formosa from arid Australia.</title>
        <authorList>
            <person name="Hill Y.J."/>
            <person name="Watkin E.L.J."/>
            <person name="O'Hara G.W."/>
            <person name="Terpolilli J."/>
            <person name="Tye M.L."/>
            <person name="Kohlmeier M.G."/>
        </authorList>
    </citation>
    <scope>NUCLEOTIDE SEQUENCE</scope>
    <source>
        <strain evidence="3">WSM2240</strain>
    </source>
</reference>
<proteinExistence type="predicted"/>
<organism evidence="3">
    <name type="scientific">Mesorhizobium sp. WSM2240</name>
    <dbReference type="NCBI Taxonomy" id="3228851"/>
    <lineage>
        <taxon>Bacteria</taxon>
        <taxon>Pseudomonadati</taxon>
        <taxon>Pseudomonadota</taxon>
        <taxon>Alphaproteobacteria</taxon>
        <taxon>Hyphomicrobiales</taxon>
        <taxon>Phyllobacteriaceae</taxon>
        <taxon>Mesorhizobium</taxon>
    </lineage>
</organism>
<protein>
    <recommendedName>
        <fullName evidence="2">Glycine-rich domain-containing protein</fullName>
    </recommendedName>
</protein>
<dbReference type="InterPro" id="IPR049304">
    <property type="entry name" value="Gly_rich_dom"/>
</dbReference>
<dbReference type="AlphaFoldDB" id="A0AAU8CXZ8"/>
<evidence type="ECO:0000259" key="2">
    <source>
        <dbReference type="Pfam" id="PF21722"/>
    </source>
</evidence>
<feature type="domain" description="Glycine-rich" evidence="2">
    <location>
        <begin position="355"/>
        <end position="549"/>
    </location>
</feature>
<accession>A0AAU8CXZ8</accession>
<sequence>MSIFTKLANVWASPFNADGTSRQIAPKDMQVWGTEIERLIAAVLAAGGKIYEDKAAMDADAAPAIDTPALVLGDATQANNGLYRKSSAAGVAGWTREGDVPGYGVVKFANAGAGTADAIVATATGPVYTTAGAQLYSVNITAANTGNVTLNGIPLLTNSGNQIAAGGLTIGMNPSFSFDGTSYRLLSDQANAAIQAAAEAAAVLAEAWAEGTEPDGPGTKSAREYALEAATYSGDLIPELVTAATYTPVIGDATSKIKRLSDPTGVALTIPANADVAFDLGTVLTFEQVAAGQITVAGGVGVTVRFPDGVIAKSASEGAVFQAVKMATDEWTLLGALESSQIGYLLGSRQIFTTSGTWTKPAGCRAVMIEIVGGGGGGGGAADSTTGNACAGGGGGGQYGKKWITSALGATETVTRGAGGAGGLAGNNNGSAGTASSFGSHASVNGGSGGTGSSASTGTLLNTGGAGGTGGTGSDFQIRGGAGGPGIVSAGLRIPTGSGGETVLGSRVGQPTNNIGTAGQNYGGGGSGAVGAAAAARAGGNGADGIVIVWEYY</sequence>
<dbReference type="EMBL" id="CP159253">
    <property type="protein sequence ID" value="XCG51177.1"/>
    <property type="molecule type" value="Genomic_DNA"/>
</dbReference>